<protein>
    <submittedName>
        <fullName evidence="2">Uncharacterized protein</fullName>
    </submittedName>
</protein>
<feature type="region of interest" description="Disordered" evidence="1">
    <location>
        <begin position="367"/>
        <end position="418"/>
    </location>
</feature>
<evidence type="ECO:0000313" key="2">
    <source>
        <dbReference type="EMBL" id="KAB8069214.1"/>
    </source>
</evidence>
<dbReference type="OrthoDB" id="5464631at2759"/>
<dbReference type="EMBL" id="ML732351">
    <property type="protein sequence ID" value="KAB8069214.1"/>
    <property type="molecule type" value="Genomic_DNA"/>
</dbReference>
<feature type="compositionally biased region" description="Polar residues" evidence="1">
    <location>
        <begin position="409"/>
        <end position="418"/>
    </location>
</feature>
<feature type="compositionally biased region" description="Low complexity" evidence="1">
    <location>
        <begin position="382"/>
        <end position="391"/>
    </location>
</feature>
<reference evidence="2 3" key="1">
    <citation type="submission" date="2019-04" db="EMBL/GenBank/DDBJ databases">
        <title>Friends and foes A comparative genomics study of 23 Aspergillus species from section Flavi.</title>
        <authorList>
            <consortium name="DOE Joint Genome Institute"/>
            <person name="Kjaerbolling I."/>
            <person name="Vesth T."/>
            <person name="Frisvad J.C."/>
            <person name="Nybo J.L."/>
            <person name="Theobald S."/>
            <person name="Kildgaard S."/>
            <person name="Isbrandt T."/>
            <person name="Kuo A."/>
            <person name="Sato A."/>
            <person name="Lyhne E.K."/>
            <person name="Kogle M.E."/>
            <person name="Wiebenga A."/>
            <person name="Kun R.S."/>
            <person name="Lubbers R.J."/>
            <person name="Makela M.R."/>
            <person name="Barry K."/>
            <person name="Chovatia M."/>
            <person name="Clum A."/>
            <person name="Daum C."/>
            <person name="Haridas S."/>
            <person name="He G."/>
            <person name="LaButti K."/>
            <person name="Lipzen A."/>
            <person name="Mondo S."/>
            <person name="Riley R."/>
            <person name="Salamov A."/>
            <person name="Simmons B.A."/>
            <person name="Magnuson J.K."/>
            <person name="Henrissat B."/>
            <person name="Mortensen U.H."/>
            <person name="Larsen T.O."/>
            <person name="Devries R.P."/>
            <person name="Grigoriev I.V."/>
            <person name="Machida M."/>
            <person name="Baker S.E."/>
            <person name="Andersen M.R."/>
        </authorList>
    </citation>
    <scope>NUCLEOTIDE SEQUENCE [LARGE SCALE GENOMIC DNA]</scope>
    <source>
        <strain evidence="2 3">CBS 151.66</strain>
    </source>
</reference>
<accession>A0A5N5WPR3</accession>
<dbReference type="AlphaFoldDB" id="A0A5N5WPR3"/>
<gene>
    <name evidence="2" type="ORF">BDV29DRAFT_183229</name>
</gene>
<evidence type="ECO:0000313" key="3">
    <source>
        <dbReference type="Proteomes" id="UP000326565"/>
    </source>
</evidence>
<dbReference type="Proteomes" id="UP000326565">
    <property type="component" value="Unassembled WGS sequence"/>
</dbReference>
<organism evidence="2 3">
    <name type="scientific">Aspergillus leporis</name>
    <dbReference type="NCBI Taxonomy" id="41062"/>
    <lineage>
        <taxon>Eukaryota</taxon>
        <taxon>Fungi</taxon>
        <taxon>Dikarya</taxon>
        <taxon>Ascomycota</taxon>
        <taxon>Pezizomycotina</taxon>
        <taxon>Eurotiomycetes</taxon>
        <taxon>Eurotiomycetidae</taxon>
        <taxon>Eurotiales</taxon>
        <taxon>Aspergillaceae</taxon>
        <taxon>Aspergillus</taxon>
        <taxon>Aspergillus subgen. Circumdati</taxon>
    </lineage>
</organism>
<evidence type="ECO:0000256" key="1">
    <source>
        <dbReference type="SAM" id="MobiDB-lite"/>
    </source>
</evidence>
<name>A0A5N5WPR3_9EURO</name>
<proteinExistence type="predicted"/>
<sequence>MEVWFYPDNQKRAARCTQLITMIKTIVADVREKSAYGKDFTALIIQNIEDTLKKENKYSVQDLVNGVNTEWGPEVQKGYENMVKSAEEASEFLKPEATIFAFVASTASSVSLGAFAVDIFTYGTGIVQCKLVTQALVCFASNKFTSGLQLLKYCKNLSRISRFKAPVGLKILKFLKWGGGALSFVSVLIEFGLGIYAAFAGAENRAALQTAIKDLCTRRFIVKCIQSLHDIYRDSLQGMYTFVTKTKSYQRRLRNDEINQDFYNKRMKDTVTKTVRIIKQKTEKLKFDTIWDNLWELDENDYAYRADDLEKKEMMDSLEVSDILACLDKDVEKTLEKKAHEKSVSFDPMDSLPDANDVDNFAAALSEQKAEDGKATEMITENANDSDLSDASDGKRGSGQRSRRMTLTKIASDQENAK</sequence>
<keyword evidence="3" id="KW-1185">Reference proteome</keyword>